<evidence type="ECO:0000256" key="3">
    <source>
        <dbReference type="SAM" id="SignalP"/>
    </source>
</evidence>
<sequence length="682" mass="76688">MNKRTFLPLLLLFAAPVVLAQESTEQDLLMAAQPRLSTLDSLKLTFVHHEEAACLDSLWMSELANTELSDEMFSDISKINPDEKVDYDLSTDLLKERLAAMDAKSPFNIEYNQGLENVIKSFLKNRKRSYERLMAVSEFYFPMFETALAKYNVPLEIKYLAIIESALNPRAKSRVGAAGLWQFMYATGKQYNLDVTSYVDERSDPLKATEAACQYLSGLYNMFGDWDLVLASYNAGPGNVTKAIRRSNGQKNYWNIRKNLPKETQGYLPAFLATMYIYEYHKEHGINPKKAPVAYLATDTIMVKKKMTFKQVSQLLDVPVAQLQFMNPGYKLDVIPFENATNHYLRLPVDKIGLFTSNEDKIYAYIQSEDNKRERPYESAYASRSTSAPADSSRAVASTNVAKTKTKFHTVKRGDTLGQIASRYGVSLAQVKSWNKLRSNNVPLGRKLKIVQQINAVEIETAVAVAEPKVEKTKAKEGLILKKEIEKTSDIYVVQNGDNLNKIAQKFGVSVEDLKKWNNLKTDTAPLGKKLKTVVDNEAIAQNDGDAKEGLIIDKEIDLATATDYVVKAGDNLGKIAQKYNVTIDDLRKWNDMEDNTVKVGNKLKIITNDVVASVDVKETKTVKSTKKEFTPEKEQFYTVKKGDSLYTISKKYPGVSITDIKKWNGISGESIKPGMKLKING</sequence>
<dbReference type="InterPro" id="IPR018392">
    <property type="entry name" value="LysM"/>
</dbReference>
<evidence type="ECO:0000256" key="2">
    <source>
        <dbReference type="SAM" id="MobiDB-lite"/>
    </source>
</evidence>
<dbReference type="InterPro" id="IPR000189">
    <property type="entry name" value="Transglyc_AS"/>
</dbReference>
<dbReference type="PROSITE" id="PS50943">
    <property type="entry name" value="HTH_CROC1"/>
    <property type="match status" value="2"/>
</dbReference>
<organism evidence="6 7">
    <name type="scientific">Flavobacterium kingsejongi</name>
    <dbReference type="NCBI Taxonomy" id="1678728"/>
    <lineage>
        <taxon>Bacteria</taxon>
        <taxon>Pseudomonadati</taxon>
        <taxon>Bacteroidota</taxon>
        <taxon>Flavobacteriia</taxon>
        <taxon>Flavobacteriales</taxon>
        <taxon>Flavobacteriaceae</taxon>
        <taxon>Flavobacterium</taxon>
    </lineage>
</organism>
<evidence type="ECO:0000259" key="4">
    <source>
        <dbReference type="PROSITE" id="PS50943"/>
    </source>
</evidence>
<feature type="domain" description="LysM" evidence="5">
    <location>
        <begin position="636"/>
        <end position="680"/>
    </location>
</feature>
<dbReference type="Pfam" id="PF01476">
    <property type="entry name" value="LysM"/>
    <property type="match status" value="4"/>
</dbReference>
<dbReference type="PROSITE" id="PS00922">
    <property type="entry name" value="TRANSGLYCOSYLASE"/>
    <property type="match status" value="1"/>
</dbReference>
<feature type="domain" description="LysM" evidence="5">
    <location>
        <begin position="563"/>
        <end position="606"/>
    </location>
</feature>
<dbReference type="Pfam" id="PF01464">
    <property type="entry name" value="SLT"/>
    <property type="match status" value="1"/>
</dbReference>
<feature type="domain" description="HTH cro/C1-type" evidence="4">
    <location>
        <begin position="571"/>
        <end position="587"/>
    </location>
</feature>
<feature type="region of interest" description="Disordered" evidence="2">
    <location>
        <begin position="375"/>
        <end position="396"/>
    </location>
</feature>
<dbReference type="SMART" id="SM00257">
    <property type="entry name" value="LysM"/>
    <property type="match status" value="4"/>
</dbReference>
<dbReference type="GO" id="GO:0008932">
    <property type="term" value="F:lytic endotransglycosylase activity"/>
    <property type="evidence" value="ECO:0007669"/>
    <property type="project" value="TreeGrafter"/>
</dbReference>
<dbReference type="Proteomes" id="UP000244677">
    <property type="component" value="Chromosome"/>
</dbReference>
<evidence type="ECO:0000313" key="6">
    <source>
        <dbReference type="EMBL" id="AWG24508.1"/>
    </source>
</evidence>
<dbReference type="InterPro" id="IPR001387">
    <property type="entry name" value="Cro/C1-type_HTH"/>
</dbReference>
<name>A0A2S1LLB1_9FLAO</name>
<dbReference type="InterPro" id="IPR036779">
    <property type="entry name" value="LysM_dom_sf"/>
</dbReference>
<feature type="domain" description="LysM" evidence="5">
    <location>
        <begin position="490"/>
        <end position="533"/>
    </location>
</feature>
<feature type="domain" description="HTH cro/C1-type" evidence="4">
    <location>
        <begin position="498"/>
        <end position="514"/>
    </location>
</feature>
<dbReference type="EMBL" id="CP020919">
    <property type="protein sequence ID" value="AWG24508.1"/>
    <property type="molecule type" value="Genomic_DNA"/>
</dbReference>
<keyword evidence="3" id="KW-0732">Signal</keyword>
<feature type="domain" description="LysM" evidence="5">
    <location>
        <begin position="407"/>
        <end position="450"/>
    </location>
</feature>
<accession>A0A2S1LLB1</accession>
<dbReference type="Gene3D" id="3.10.350.10">
    <property type="entry name" value="LysM domain"/>
    <property type="match status" value="4"/>
</dbReference>
<dbReference type="AlphaFoldDB" id="A0A2S1LLB1"/>
<dbReference type="SUPFAM" id="SSF54106">
    <property type="entry name" value="LysM domain"/>
    <property type="match status" value="4"/>
</dbReference>
<dbReference type="OrthoDB" id="9815002at2"/>
<dbReference type="GO" id="GO:0016020">
    <property type="term" value="C:membrane"/>
    <property type="evidence" value="ECO:0007669"/>
    <property type="project" value="InterPro"/>
</dbReference>
<dbReference type="CDD" id="cd00118">
    <property type="entry name" value="LysM"/>
    <property type="match status" value="4"/>
</dbReference>
<dbReference type="Gene3D" id="1.10.530.10">
    <property type="match status" value="1"/>
</dbReference>
<reference evidence="6 7" key="1">
    <citation type="submission" date="2017-04" db="EMBL/GenBank/DDBJ databases">
        <title>Complete genome sequence of Flavobacterium kingsejong AJ004.</title>
        <authorList>
            <person name="Lee P.C."/>
        </authorList>
    </citation>
    <scope>NUCLEOTIDE SEQUENCE [LARGE SCALE GENOMIC DNA]</scope>
    <source>
        <strain evidence="6 7">AJ004</strain>
    </source>
</reference>
<evidence type="ECO:0000256" key="1">
    <source>
        <dbReference type="ARBA" id="ARBA00007734"/>
    </source>
</evidence>
<dbReference type="RefSeq" id="WP_108736144.1">
    <property type="nucleotide sequence ID" value="NZ_CP020919.1"/>
</dbReference>
<dbReference type="PANTHER" id="PTHR33734:SF22">
    <property type="entry name" value="MEMBRANE-BOUND LYTIC MUREIN TRANSGLYCOSYLASE D"/>
    <property type="match status" value="1"/>
</dbReference>
<feature type="compositionally biased region" description="Polar residues" evidence="2">
    <location>
        <begin position="382"/>
        <end position="396"/>
    </location>
</feature>
<keyword evidence="7" id="KW-1185">Reference proteome</keyword>
<dbReference type="CDD" id="cd16894">
    <property type="entry name" value="MltD-like"/>
    <property type="match status" value="1"/>
</dbReference>
<evidence type="ECO:0000259" key="5">
    <source>
        <dbReference type="PROSITE" id="PS51782"/>
    </source>
</evidence>
<dbReference type="GO" id="GO:0000270">
    <property type="term" value="P:peptidoglycan metabolic process"/>
    <property type="evidence" value="ECO:0007669"/>
    <property type="project" value="InterPro"/>
</dbReference>
<dbReference type="SUPFAM" id="SSF53955">
    <property type="entry name" value="Lysozyme-like"/>
    <property type="match status" value="1"/>
</dbReference>
<gene>
    <name evidence="6" type="ORF">FK004_04285</name>
</gene>
<dbReference type="InterPro" id="IPR023346">
    <property type="entry name" value="Lysozyme-like_dom_sf"/>
</dbReference>
<dbReference type="PROSITE" id="PS51782">
    <property type="entry name" value="LYSM"/>
    <property type="match status" value="4"/>
</dbReference>
<proteinExistence type="inferred from homology"/>
<feature type="signal peptide" evidence="3">
    <location>
        <begin position="1"/>
        <end position="20"/>
    </location>
</feature>
<dbReference type="KEGG" id="fki:FK004_04285"/>
<protein>
    <submittedName>
        <fullName evidence="6">Lytic transglycosylase</fullName>
    </submittedName>
</protein>
<evidence type="ECO:0000313" key="7">
    <source>
        <dbReference type="Proteomes" id="UP000244677"/>
    </source>
</evidence>
<dbReference type="InterPro" id="IPR008258">
    <property type="entry name" value="Transglycosylase_SLT_dom_1"/>
</dbReference>
<feature type="chain" id="PRO_5015707569" evidence="3">
    <location>
        <begin position="21"/>
        <end position="682"/>
    </location>
</feature>
<dbReference type="PANTHER" id="PTHR33734">
    <property type="entry name" value="LYSM DOMAIN-CONTAINING GPI-ANCHORED PROTEIN 2"/>
    <property type="match status" value="1"/>
</dbReference>
<comment type="similarity">
    <text evidence="1">Belongs to the transglycosylase Slt family.</text>
</comment>